<comment type="caution">
    <text evidence="3">The sequence shown here is derived from an EMBL/GenBank/DDBJ whole genome shotgun (WGS) entry which is preliminary data.</text>
</comment>
<dbReference type="Gene3D" id="3.20.80.10">
    <property type="entry name" value="Regulatory factor, effector binding domain"/>
    <property type="match status" value="1"/>
</dbReference>
<evidence type="ECO:0000313" key="3">
    <source>
        <dbReference type="EMBL" id="GLL05828.1"/>
    </source>
</evidence>
<sequence length="291" mass="31251">MGRAGAAGRDRDARSAELRCDMTAGDPALLTIGEFARRSGLSMRALRLYDRMGLLRPAETAATGYRRYTERQLYAGRLIALLRRLDMPLSEIAAIVAAPGPDAAGRLAAYWTAVEQRLAAQRDLADRLVRNLAAETPAPQGAWPVAVRAVAARWVLSEIRHVDASELGWVRQATARLTALAEQSGGVCGPHFVVFHGNVDEDATGPVEVCVPVGPGAGGRPEPAHREAYVPVTKGHFEPPQILSVYDAVRRWVREHGYTAVAPPREVYGYGSVIDAAAPGDLVCDVALPFG</sequence>
<dbReference type="Pfam" id="PF13411">
    <property type="entry name" value="MerR_1"/>
    <property type="match status" value="1"/>
</dbReference>
<dbReference type="AlphaFoldDB" id="A0A9W6KQQ3"/>
<protein>
    <submittedName>
        <fullName evidence="3">MerR family transcriptional regulator</fullName>
    </submittedName>
</protein>
<accession>A0A9W6KQQ3</accession>
<keyword evidence="1" id="KW-0238">DNA-binding</keyword>
<feature type="domain" description="HTH merR-type" evidence="2">
    <location>
        <begin position="29"/>
        <end position="98"/>
    </location>
</feature>
<keyword evidence="4" id="KW-1185">Reference proteome</keyword>
<dbReference type="Proteomes" id="UP001143480">
    <property type="component" value="Unassembled WGS sequence"/>
</dbReference>
<dbReference type="CDD" id="cd01107">
    <property type="entry name" value="HTH_BmrR"/>
    <property type="match status" value="1"/>
</dbReference>
<dbReference type="SMART" id="SM00422">
    <property type="entry name" value="HTH_MERR"/>
    <property type="match status" value="1"/>
</dbReference>
<reference evidence="3" key="2">
    <citation type="submission" date="2023-01" db="EMBL/GenBank/DDBJ databases">
        <authorList>
            <person name="Sun Q."/>
            <person name="Evtushenko L."/>
        </authorList>
    </citation>
    <scope>NUCLEOTIDE SEQUENCE</scope>
    <source>
        <strain evidence="3">VKM Ac-1321</strain>
    </source>
</reference>
<dbReference type="PROSITE" id="PS00552">
    <property type="entry name" value="HTH_MERR_1"/>
    <property type="match status" value="1"/>
</dbReference>
<dbReference type="InterPro" id="IPR011256">
    <property type="entry name" value="Reg_factor_effector_dom_sf"/>
</dbReference>
<dbReference type="PANTHER" id="PTHR30204:SF97">
    <property type="entry name" value="MERR FAMILY REGULATORY PROTEIN"/>
    <property type="match status" value="1"/>
</dbReference>
<gene>
    <name evidence="3" type="ORF">GCM10017581_075760</name>
</gene>
<organism evidence="3 4">
    <name type="scientific">Dactylosporangium matsuzakiense</name>
    <dbReference type="NCBI Taxonomy" id="53360"/>
    <lineage>
        <taxon>Bacteria</taxon>
        <taxon>Bacillati</taxon>
        <taxon>Actinomycetota</taxon>
        <taxon>Actinomycetes</taxon>
        <taxon>Micromonosporales</taxon>
        <taxon>Micromonosporaceae</taxon>
        <taxon>Dactylosporangium</taxon>
    </lineage>
</organism>
<dbReference type="GO" id="GO:0003700">
    <property type="term" value="F:DNA-binding transcription factor activity"/>
    <property type="evidence" value="ECO:0007669"/>
    <property type="project" value="InterPro"/>
</dbReference>
<dbReference type="PANTHER" id="PTHR30204">
    <property type="entry name" value="REDOX-CYCLING DRUG-SENSING TRANSCRIPTIONAL ACTIVATOR SOXR"/>
    <property type="match status" value="1"/>
</dbReference>
<name>A0A9W6KQQ3_9ACTN</name>
<dbReference type="InterPro" id="IPR000551">
    <property type="entry name" value="MerR-type_HTH_dom"/>
</dbReference>
<evidence type="ECO:0000313" key="4">
    <source>
        <dbReference type="Proteomes" id="UP001143480"/>
    </source>
</evidence>
<dbReference type="InterPro" id="IPR009061">
    <property type="entry name" value="DNA-bd_dom_put_sf"/>
</dbReference>
<dbReference type="GO" id="GO:0003677">
    <property type="term" value="F:DNA binding"/>
    <property type="evidence" value="ECO:0007669"/>
    <property type="project" value="UniProtKB-KW"/>
</dbReference>
<dbReference type="PRINTS" id="PR00040">
    <property type="entry name" value="HTHMERR"/>
</dbReference>
<reference evidence="3" key="1">
    <citation type="journal article" date="2014" name="Int. J. Syst. Evol. Microbiol.">
        <title>Complete genome sequence of Corynebacterium casei LMG S-19264T (=DSM 44701T), isolated from a smear-ripened cheese.</title>
        <authorList>
            <consortium name="US DOE Joint Genome Institute (JGI-PGF)"/>
            <person name="Walter F."/>
            <person name="Albersmeier A."/>
            <person name="Kalinowski J."/>
            <person name="Ruckert C."/>
        </authorList>
    </citation>
    <scope>NUCLEOTIDE SEQUENCE</scope>
    <source>
        <strain evidence="3">VKM Ac-1321</strain>
    </source>
</reference>
<proteinExistence type="predicted"/>
<dbReference type="PROSITE" id="PS50937">
    <property type="entry name" value="HTH_MERR_2"/>
    <property type="match status" value="1"/>
</dbReference>
<dbReference type="SUPFAM" id="SSF46955">
    <property type="entry name" value="Putative DNA-binding domain"/>
    <property type="match status" value="1"/>
</dbReference>
<dbReference type="Gene3D" id="1.10.1660.10">
    <property type="match status" value="1"/>
</dbReference>
<evidence type="ECO:0000256" key="1">
    <source>
        <dbReference type="ARBA" id="ARBA00023125"/>
    </source>
</evidence>
<dbReference type="InterPro" id="IPR047057">
    <property type="entry name" value="MerR_fam"/>
</dbReference>
<dbReference type="EMBL" id="BSFP01000064">
    <property type="protein sequence ID" value="GLL05828.1"/>
    <property type="molecule type" value="Genomic_DNA"/>
</dbReference>
<evidence type="ECO:0000259" key="2">
    <source>
        <dbReference type="PROSITE" id="PS50937"/>
    </source>
</evidence>